<comment type="cofactor">
    <cofactor evidence="1 9">
        <name>Mg(2+)</name>
        <dbReference type="ChEBI" id="CHEBI:18420"/>
    </cofactor>
</comment>
<dbReference type="GO" id="GO:0000287">
    <property type="term" value="F:magnesium ion binding"/>
    <property type="evidence" value="ECO:0007669"/>
    <property type="project" value="UniProtKB-UniRule"/>
</dbReference>
<evidence type="ECO:0000313" key="13">
    <source>
        <dbReference type="Proteomes" id="UP000653454"/>
    </source>
</evidence>
<accession>A0A8S4DXP6</accession>
<dbReference type="AlphaFoldDB" id="A0A8S4DXP6"/>
<dbReference type="InterPro" id="IPR009027">
    <property type="entry name" value="Ribosomal_bL9/RNase_H1_N"/>
</dbReference>
<evidence type="ECO:0000256" key="6">
    <source>
        <dbReference type="ARBA" id="ARBA00022759"/>
    </source>
</evidence>
<proteinExistence type="inferred from homology"/>
<evidence type="ECO:0000313" key="12">
    <source>
        <dbReference type="EMBL" id="CAG9107439.1"/>
    </source>
</evidence>
<evidence type="ECO:0000256" key="5">
    <source>
        <dbReference type="ARBA" id="ARBA00022723"/>
    </source>
</evidence>
<feature type="domain" description="RNase H type-1" evidence="11">
    <location>
        <begin position="210"/>
        <end position="356"/>
    </location>
</feature>
<reference evidence="12" key="1">
    <citation type="submission" date="2020-11" db="EMBL/GenBank/DDBJ databases">
        <authorList>
            <person name="Whiteford S."/>
        </authorList>
    </citation>
    <scope>NUCLEOTIDE SEQUENCE</scope>
</reference>
<evidence type="ECO:0000256" key="10">
    <source>
        <dbReference type="SAM" id="MobiDB-lite"/>
    </source>
</evidence>
<dbReference type="SUPFAM" id="SSF53098">
    <property type="entry name" value="Ribonuclease H-like"/>
    <property type="match status" value="1"/>
</dbReference>
<dbReference type="PANTHER" id="PTHR10642">
    <property type="entry name" value="RIBONUCLEASE H1"/>
    <property type="match status" value="1"/>
</dbReference>
<dbReference type="Pfam" id="PF01693">
    <property type="entry name" value="Cauli_VI"/>
    <property type="match status" value="1"/>
</dbReference>
<dbReference type="GO" id="GO:0043137">
    <property type="term" value="P:DNA replication, removal of RNA primer"/>
    <property type="evidence" value="ECO:0007669"/>
    <property type="project" value="TreeGrafter"/>
</dbReference>
<keyword evidence="4 9" id="KW-0540">Nuclease</keyword>
<dbReference type="FunFam" id="3.30.420.10:FF:000097">
    <property type="entry name" value="Ribonuclease H1"/>
    <property type="match status" value="1"/>
</dbReference>
<dbReference type="CDD" id="cd09280">
    <property type="entry name" value="RNase_HI_eukaryote_like"/>
    <property type="match status" value="1"/>
</dbReference>
<dbReference type="PIRSF" id="PIRSF036852">
    <property type="entry name" value="Ribonuclease_H1_euk"/>
    <property type="match status" value="1"/>
</dbReference>
<dbReference type="FunFam" id="3.40.970.10:FF:000002">
    <property type="entry name" value="Ribonuclease H"/>
    <property type="match status" value="1"/>
</dbReference>
<sequence length="360" mass="39362">MSYFAGVTKVLNLITLLNFNSNIRGAIYSARAKMPFYAVAKGRTPGIFMSWGDCEAQVKGFSGARYKKFDSIDSAQEFITKESGGSIGGAKAPAKNSRSSFTKPSTANTNLKRPYSTGANNNSTGSKKVTASKPRNKQQESDEDSDTSDDLNSIICKQMDDIEKRLQNSAKTIDKIYGTKSKPSNRKAILIEQPQPKRRRSSNLDFKKDADGYVQVYTDGACSANGRSGARAGLGVYWGDGHELNASEPVSGRATNNCGEIQAATWAIKQALQNGIKQLAINTDSQFVINAVTKWMPGWKKKGWKLASGEPVKNEKDFKELDSVQSKIAVKWVYVEAHKGIHGNEMADQLAKDGASRYNQ</sequence>
<keyword evidence="6 9" id="KW-0255">Endonuclease</keyword>
<feature type="region of interest" description="Disordered" evidence="10">
    <location>
        <begin position="184"/>
        <end position="203"/>
    </location>
</feature>
<dbReference type="PANTHER" id="PTHR10642:SF31">
    <property type="entry name" value="RIBONUCLEASE H1"/>
    <property type="match status" value="1"/>
</dbReference>
<dbReference type="InterPro" id="IPR002156">
    <property type="entry name" value="RNaseH_domain"/>
</dbReference>
<feature type="compositionally biased region" description="Polar residues" evidence="10">
    <location>
        <begin position="96"/>
        <end position="129"/>
    </location>
</feature>
<dbReference type="GO" id="GO:0003676">
    <property type="term" value="F:nucleic acid binding"/>
    <property type="evidence" value="ECO:0007669"/>
    <property type="project" value="UniProtKB-UniRule"/>
</dbReference>
<dbReference type="Proteomes" id="UP000653454">
    <property type="component" value="Unassembled WGS sequence"/>
</dbReference>
<protein>
    <recommendedName>
        <fullName evidence="9">Ribonuclease H1</fullName>
        <shortName evidence="9">RNase H1</shortName>
        <ecNumber evidence="9">3.1.26.4</ecNumber>
    </recommendedName>
</protein>
<evidence type="ECO:0000256" key="7">
    <source>
        <dbReference type="ARBA" id="ARBA00022801"/>
    </source>
</evidence>
<evidence type="ECO:0000256" key="8">
    <source>
        <dbReference type="ARBA" id="ARBA00022842"/>
    </source>
</evidence>
<evidence type="ECO:0000256" key="9">
    <source>
        <dbReference type="PIRNR" id="PIRNR036852"/>
    </source>
</evidence>
<dbReference type="InterPro" id="IPR036397">
    <property type="entry name" value="RNaseH_sf"/>
</dbReference>
<dbReference type="GO" id="GO:0004523">
    <property type="term" value="F:RNA-DNA hybrid ribonuclease activity"/>
    <property type="evidence" value="ECO:0007669"/>
    <property type="project" value="UniProtKB-UniRule"/>
</dbReference>
<evidence type="ECO:0000256" key="3">
    <source>
        <dbReference type="ARBA" id="ARBA00005300"/>
    </source>
</evidence>
<comment type="caution">
    <text evidence="12">The sequence shown here is derived from an EMBL/GenBank/DDBJ whole genome shotgun (WGS) entry which is preliminary data.</text>
</comment>
<comment type="similarity">
    <text evidence="3 9">Belongs to the RNase H family.</text>
</comment>
<keyword evidence="13" id="KW-1185">Reference proteome</keyword>
<dbReference type="Gene3D" id="3.30.420.10">
    <property type="entry name" value="Ribonuclease H-like superfamily/Ribonuclease H"/>
    <property type="match status" value="1"/>
</dbReference>
<keyword evidence="7 9" id="KW-0378">Hydrolase</keyword>
<keyword evidence="8 9" id="KW-0460">Magnesium</keyword>
<dbReference type="PROSITE" id="PS50879">
    <property type="entry name" value="RNASE_H_1"/>
    <property type="match status" value="1"/>
</dbReference>
<dbReference type="InterPro" id="IPR012337">
    <property type="entry name" value="RNaseH-like_sf"/>
</dbReference>
<dbReference type="InterPro" id="IPR050092">
    <property type="entry name" value="RNase_H"/>
</dbReference>
<feature type="region of interest" description="Disordered" evidence="10">
    <location>
        <begin position="83"/>
        <end position="151"/>
    </location>
</feature>
<dbReference type="InterPro" id="IPR037056">
    <property type="entry name" value="RNase_H1_N_sf"/>
</dbReference>
<dbReference type="EC" id="3.1.26.4" evidence="9"/>
<dbReference type="InterPro" id="IPR017067">
    <property type="entry name" value="RNase_H1_euk"/>
</dbReference>
<dbReference type="Pfam" id="PF00075">
    <property type="entry name" value="RNase_H"/>
    <property type="match status" value="1"/>
</dbReference>
<dbReference type="EMBL" id="CAJHNJ030000010">
    <property type="protein sequence ID" value="CAG9107439.1"/>
    <property type="molecule type" value="Genomic_DNA"/>
</dbReference>
<evidence type="ECO:0000259" key="11">
    <source>
        <dbReference type="PROSITE" id="PS50879"/>
    </source>
</evidence>
<dbReference type="SUPFAM" id="SSF55658">
    <property type="entry name" value="L9 N-domain-like"/>
    <property type="match status" value="1"/>
</dbReference>
<evidence type="ECO:0000256" key="4">
    <source>
        <dbReference type="ARBA" id="ARBA00022722"/>
    </source>
</evidence>
<keyword evidence="5 9" id="KW-0479">Metal-binding</keyword>
<name>A0A8S4DXP6_PLUXY</name>
<dbReference type="Gene3D" id="3.40.970.10">
    <property type="entry name" value="Ribonuclease H1, N-terminal domain"/>
    <property type="match status" value="1"/>
</dbReference>
<dbReference type="InterPro" id="IPR011320">
    <property type="entry name" value="RNase_H1_N"/>
</dbReference>
<gene>
    <name evidence="12" type="ORF">PLXY2_LOCUS3968</name>
</gene>
<organism evidence="12 13">
    <name type="scientific">Plutella xylostella</name>
    <name type="common">Diamondback moth</name>
    <name type="synonym">Plutella maculipennis</name>
    <dbReference type="NCBI Taxonomy" id="51655"/>
    <lineage>
        <taxon>Eukaryota</taxon>
        <taxon>Metazoa</taxon>
        <taxon>Ecdysozoa</taxon>
        <taxon>Arthropoda</taxon>
        <taxon>Hexapoda</taxon>
        <taxon>Insecta</taxon>
        <taxon>Pterygota</taxon>
        <taxon>Neoptera</taxon>
        <taxon>Endopterygota</taxon>
        <taxon>Lepidoptera</taxon>
        <taxon>Glossata</taxon>
        <taxon>Ditrysia</taxon>
        <taxon>Yponomeutoidea</taxon>
        <taxon>Plutellidae</taxon>
        <taxon>Plutella</taxon>
    </lineage>
</organism>
<evidence type="ECO:0000256" key="2">
    <source>
        <dbReference type="ARBA" id="ARBA00004065"/>
    </source>
</evidence>
<evidence type="ECO:0000256" key="1">
    <source>
        <dbReference type="ARBA" id="ARBA00001946"/>
    </source>
</evidence>
<comment type="function">
    <text evidence="2 9">Endonuclease that specifically degrades the RNA of RNA-DNA hybrids.</text>
</comment>
<comment type="catalytic activity">
    <reaction evidence="9">
        <text>Endonucleolytic cleavage to 5'-phosphomonoester.</text>
        <dbReference type="EC" id="3.1.26.4"/>
    </reaction>
</comment>